<feature type="compositionally biased region" description="Basic and acidic residues" evidence="1">
    <location>
        <begin position="33"/>
        <end position="53"/>
    </location>
</feature>
<name>A0A1Q8CKB0_9PSEU</name>
<feature type="region of interest" description="Disordered" evidence="1">
    <location>
        <begin position="73"/>
        <end position="94"/>
    </location>
</feature>
<dbReference type="Gene3D" id="3.30.530.20">
    <property type="match status" value="1"/>
</dbReference>
<dbReference type="InterPro" id="IPR023393">
    <property type="entry name" value="START-like_dom_sf"/>
</dbReference>
<comment type="caution">
    <text evidence="2">The sequence shown here is derived from an EMBL/GenBank/DDBJ whole genome shotgun (WGS) entry which is preliminary data.</text>
</comment>
<evidence type="ECO:0000256" key="1">
    <source>
        <dbReference type="SAM" id="MobiDB-lite"/>
    </source>
</evidence>
<dbReference type="STRING" id="1912961.BU204_24830"/>
<reference evidence="2 3" key="1">
    <citation type="submission" date="2016-12" db="EMBL/GenBank/DDBJ databases">
        <title>The draft genome sequence of Actinophytocola sp. 11-183.</title>
        <authorList>
            <person name="Wang W."/>
            <person name="Yuan L."/>
        </authorList>
    </citation>
    <scope>NUCLEOTIDE SEQUENCE [LARGE SCALE GENOMIC DNA]</scope>
    <source>
        <strain evidence="2 3">11-183</strain>
    </source>
</reference>
<sequence length="167" mass="17505">MSVLRTGALVAAGVAAGIAAGRAVARRVGAKRQGGERRTLGDRTAENGAERPTEEPRWLVVTVNAPHDQVAEALPDLGPGVETRLTPAPGERGTELAARIPHADGGVASRLRGDDPHQELRRMLRDVKSRIETGEVIEPDAPTTGKPTPGGALPRFAPRRAGGEGRL</sequence>
<dbReference type="EMBL" id="MSIE01000048">
    <property type="protein sequence ID" value="OLF14795.1"/>
    <property type="molecule type" value="Genomic_DNA"/>
</dbReference>
<dbReference type="AlphaFoldDB" id="A0A1Q8CKB0"/>
<organism evidence="2 3">
    <name type="scientific">Actinophytocola xanthii</name>
    <dbReference type="NCBI Taxonomy" id="1912961"/>
    <lineage>
        <taxon>Bacteria</taxon>
        <taxon>Bacillati</taxon>
        <taxon>Actinomycetota</taxon>
        <taxon>Actinomycetes</taxon>
        <taxon>Pseudonocardiales</taxon>
        <taxon>Pseudonocardiaceae</taxon>
    </lineage>
</organism>
<evidence type="ECO:0000313" key="3">
    <source>
        <dbReference type="Proteomes" id="UP000185596"/>
    </source>
</evidence>
<proteinExistence type="predicted"/>
<keyword evidence="3" id="KW-1185">Reference proteome</keyword>
<gene>
    <name evidence="2" type="ORF">BU204_24830</name>
</gene>
<dbReference type="RefSeq" id="WP_075128161.1">
    <property type="nucleotide sequence ID" value="NZ_MSIE01000048.1"/>
</dbReference>
<feature type="region of interest" description="Disordered" evidence="1">
    <location>
        <begin position="131"/>
        <end position="167"/>
    </location>
</feature>
<accession>A0A1Q8CKB0</accession>
<dbReference type="Proteomes" id="UP000185596">
    <property type="component" value="Unassembled WGS sequence"/>
</dbReference>
<evidence type="ECO:0000313" key="2">
    <source>
        <dbReference type="EMBL" id="OLF14795.1"/>
    </source>
</evidence>
<feature type="region of interest" description="Disordered" evidence="1">
    <location>
        <begin position="27"/>
        <end position="53"/>
    </location>
</feature>
<protein>
    <submittedName>
        <fullName evidence="2">Uncharacterized protein</fullName>
    </submittedName>
</protein>